<dbReference type="InterPro" id="IPR050468">
    <property type="entry name" value="Cuticle_Struct_Prot"/>
</dbReference>
<evidence type="ECO:0000256" key="1">
    <source>
        <dbReference type="ARBA" id="ARBA00022460"/>
    </source>
</evidence>
<evidence type="ECO:0000313" key="4">
    <source>
        <dbReference type="EMBL" id="KAF7275009.1"/>
    </source>
</evidence>
<organism evidence="4 5">
    <name type="scientific">Rhynchophorus ferrugineus</name>
    <name type="common">Red palm weevil</name>
    <name type="synonym">Curculio ferrugineus</name>
    <dbReference type="NCBI Taxonomy" id="354439"/>
    <lineage>
        <taxon>Eukaryota</taxon>
        <taxon>Metazoa</taxon>
        <taxon>Ecdysozoa</taxon>
        <taxon>Arthropoda</taxon>
        <taxon>Hexapoda</taxon>
        <taxon>Insecta</taxon>
        <taxon>Pterygota</taxon>
        <taxon>Neoptera</taxon>
        <taxon>Endopterygota</taxon>
        <taxon>Coleoptera</taxon>
        <taxon>Polyphaga</taxon>
        <taxon>Cucujiformia</taxon>
        <taxon>Curculionidae</taxon>
        <taxon>Dryophthorinae</taxon>
        <taxon>Rhynchophorus</taxon>
    </lineage>
</organism>
<protein>
    <submittedName>
        <fullName evidence="4">Uncharacterized protein</fullName>
    </submittedName>
</protein>
<evidence type="ECO:0000256" key="2">
    <source>
        <dbReference type="PROSITE-ProRule" id="PRU00497"/>
    </source>
</evidence>
<dbReference type="PROSITE" id="PS00233">
    <property type="entry name" value="CHIT_BIND_RR_1"/>
    <property type="match status" value="1"/>
</dbReference>
<sequence>MNKIVILTAVLGLAASAKLNNLYLPPNPSSGGSLGPANAPLGGGAGGASGAGLGRSGINPLNNVPILRLTNENLEGTYQYNYETGHGIVAEEKGDTRGDGTRARGSYSFTNANGERVSVTYTADENGFVPQGSHIPTPHPIPEAILKALEENAAAEARGIFDDGQYHGEGLDEAQYKGEGLVEANDGAAFVFKSGGSFGAGGRGSGFGTGSGAGVGAGTGAGAGFGSAAGNGFGSGTGAGAGFGSGAGSGTGFGSGAGAGANFGSGTGSGAGFGSGAGAGFGSGTGAGAGSGQYAANGGYQY</sequence>
<dbReference type="Proteomes" id="UP000625711">
    <property type="component" value="Unassembled WGS sequence"/>
</dbReference>
<feature type="chain" id="PRO_5032822354" evidence="3">
    <location>
        <begin position="17"/>
        <end position="302"/>
    </location>
</feature>
<dbReference type="PANTHER" id="PTHR10380">
    <property type="entry name" value="CUTICLE PROTEIN"/>
    <property type="match status" value="1"/>
</dbReference>
<dbReference type="EMBL" id="JAACXV010011622">
    <property type="protein sequence ID" value="KAF7275009.1"/>
    <property type="molecule type" value="Genomic_DNA"/>
</dbReference>
<evidence type="ECO:0000256" key="3">
    <source>
        <dbReference type="SAM" id="SignalP"/>
    </source>
</evidence>
<dbReference type="AlphaFoldDB" id="A0A834MEA4"/>
<dbReference type="Pfam" id="PF00379">
    <property type="entry name" value="Chitin_bind_4"/>
    <property type="match status" value="1"/>
</dbReference>
<keyword evidence="5" id="KW-1185">Reference proteome</keyword>
<dbReference type="GO" id="GO:0062129">
    <property type="term" value="C:chitin-based extracellular matrix"/>
    <property type="evidence" value="ECO:0007669"/>
    <property type="project" value="TreeGrafter"/>
</dbReference>
<proteinExistence type="predicted"/>
<dbReference type="GO" id="GO:0008010">
    <property type="term" value="F:structural constituent of chitin-based larval cuticle"/>
    <property type="evidence" value="ECO:0007669"/>
    <property type="project" value="TreeGrafter"/>
</dbReference>
<dbReference type="PROSITE" id="PS51155">
    <property type="entry name" value="CHIT_BIND_RR_2"/>
    <property type="match status" value="1"/>
</dbReference>
<dbReference type="OrthoDB" id="6493579at2759"/>
<dbReference type="PANTHER" id="PTHR10380:SF173">
    <property type="entry name" value="CUTICULAR PROTEIN 47EF, ISOFORM C-RELATED"/>
    <property type="match status" value="1"/>
</dbReference>
<dbReference type="InterPro" id="IPR000618">
    <property type="entry name" value="Insect_cuticle"/>
</dbReference>
<accession>A0A834MEA4</accession>
<gene>
    <name evidence="4" type="ORF">GWI33_012275</name>
</gene>
<evidence type="ECO:0000313" key="5">
    <source>
        <dbReference type="Proteomes" id="UP000625711"/>
    </source>
</evidence>
<name>A0A834MEA4_RHYFE</name>
<reference evidence="4" key="1">
    <citation type="submission" date="2020-08" db="EMBL/GenBank/DDBJ databases">
        <title>Genome sequencing and assembly of the red palm weevil Rhynchophorus ferrugineus.</title>
        <authorList>
            <person name="Dias G.B."/>
            <person name="Bergman C.M."/>
            <person name="Manee M."/>
        </authorList>
    </citation>
    <scope>NUCLEOTIDE SEQUENCE</scope>
    <source>
        <strain evidence="4">AA-2017</strain>
        <tissue evidence="4">Whole larva</tissue>
    </source>
</reference>
<comment type="caution">
    <text evidence="4">The sequence shown here is derived from an EMBL/GenBank/DDBJ whole genome shotgun (WGS) entry which is preliminary data.</text>
</comment>
<dbReference type="InterPro" id="IPR031311">
    <property type="entry name" value="CHIT_BIND_RR_consensus"/>
</dbReference>
<dbReference type="PRINTS" id="PR00947">
    <property type="entry name" value="CUTICLE"/>
</dbReference>
<keyword evidence="3" id="KW-0732">Signal</keyword>
<feature type="signal peptide" evidence="3">
    <location>
        <begin position="1"/>
        <end position="16"/>
    </location>
</feature>
<keyword evidence="1 2" id="KW-0193">Cuticle</keyword>